<evidence type="ECO:0000256" key="3">
    <source>
        <dbReference type="ARBA" id="ARBA00022475"/>
    </source>
</evidence>
<dbReference type="Proteomes" id="UP000637074">
    <property type="component" value="Unassembled WGS sequence"/>
</dbReference>
<reference evidence="9 10" key="1">
    <citation type="journal article" date="2022" name="Int. J. Syst. Evol. Microbiol.">
        <title>Neobacillus kokaensis sp. nov., isolated from soil.</title>
        <authorList>
            <person name="Yuki K."/>
            <person name="Matsubara H."/>
            <person name="Yamaguchi S."/>
        </authorList>
    </citation>
    <scope>NUCLEOTIDE SEQUENCE [LARGE SCALE GENOMIC DNA]</scope>
    <source>
        <strain evidence="9 10">LOB 377</strain>
    </source>
</reference>
<keyword evidence="3" id="KW-1003">Cell membrane</keyword>
<protein>
    <submittedName>
        <fullName evidence="9">ABC transporter permease</fullName>
    </submittedName>
</protein>
<comment type="subcellular location">
    <subcellularLocation>
        <location evidence="1 7">Cell membrane</location>
        <topology evidence="1 7">Multi-pass membrane protein</topology>
    </subcellularLocation>
</comment>
<evidence type="ECO:0000256" key="5">
    <source>
        <dbReference type="ARBA" id="ARBA00022989"/>
    </source>
</evidence>
<feature type="transmembrane region" description="Helical" evidence="7">
    <location>
        <begin position="134"/>
        <end position="155"/>
    </location>
</feature>
<name>A0ABQ3N133_9BACI</name>
<dbReference type="Gene3D" id="1.10.3720.10">
    <property type="entry name" value="MetI-like"/>
    <property type="match status" value="1"/>
</dbReference>
<evidence type="ECO:0000256" key="7">
    <source>
        <dbReference type="RuleBase" id="RU363032"/>
    </source>
</evidence>
<dbReference type="PROSITE" id="PS50928">
    <property type="entry name" value="ABC_TM1"/>
    <property type="match status" value="1"/>
</dbReference>
<feature type="transmembrane region" description="Helical" evidence="7">
    <location>
        <begin position="98"/>
        <end position="122"/>
    </location>
</feature>
<feature type="domain" description="ABC transmembrane type-1" evidence="8">
    <location>
        <begin position="99"/>
        <end position="291"/>
    </location>
</feature>
<accession>A0ABQ3N133</accession>
<feature type="transmembrane region" description="Helical" evidence="7">
    <location>
        <begin position="209"/>
        <end position="234"/>
    </location>
</feature>
<evidence type="ECO:0000313" key="10">
    <source>
        <dbReference type="Proteomes" id="UP000637074"/>
    </source>
</evidence>
<dbReference type="Pfam" id="PF00528">
    <property type="entry name" value="BPD_transp_1"/>
    <property type="match status" value="1"/>
</dbReference>
<feature type="transmembrane region" description="Helical" evidence="7">
    <location>
        <begin position="167"/>
        <end position="188"/>
    </location>
</feature>
<keyword evidence="10" id="KW-1185">Reference proteome</keyword>
<evidence type="ECO:0000313" key="9">
    <source>
        <dbReference type="EMBL" id="GHH97806.1"/>
    </source>
</evidence>
<evidence type="ECO:0000256" key="6">
    <source>
        <dbReference type="ARBA" id="ARBA00023136"/>
    </source>
</evidence>
<feature type="transmembrane region" description="Helical" evidence="7">
    <location>
        <begin position="272"/>
        <end position="291"/>
    </location>
</feature>
<proteinExistence type="inferred from homology"/>
<evidence type="ECO:0000256" key="2">
    <source>
        <dbReference type="ARBA" id="ARBA00022448"/>
    </source>
</evidence>
<evidence type="ECO:0000259" key="8">
    <source>
        <dbReference type="PROSITE" id="PS50928"/>
    </source>
</evidence>
<dbReference type="InterPro" id="IPR035906">
    <property type="entry name" value="MetI-like_sf"/>
</dbReference>
<dbReference type="PANTHER" id="PTHR43744:SF1">
    <property type="entry name" value="BINDING-PROTEIN-DEPENDENT TRANSPORT SYSTEMS INNER MEMBRANE COMPONENT"/>
    <property type="match status" value="1"/>
</dbReference>
<dbReference type="InterPro" id="IPR000515">
    <property type="entry name" value="MetI-like"/>
</dbReference>
<keyword evidence="2 7" id="KW-0813">Transport</keyword>
<dbReference type="CDD" id="cd06261">
    <property type="entry name" value="TM_PBP2"/>
    <property type="match status" value="1"/>
</dbReference>
<feature type="transmembrane region" description="Helical" evidence="7">
    <location>
        <begin position="33"/>
        <end position="54"/>
    </location>
</feature>
<evidence type="ECO:0000256" key="4">
    <source>
        <dbReference type="ARBA" id="ARBA00022692"/>
    </source>
</evidence>
<sequence>MKMIEVLRNFAQESKWKWSNFLLEIKRLDRTQYIILFFLTIASIFMLLPIVYIFNHAFKPLHELFLFPPTFIVQDPTFQNFIELLTLTSNTFVPVSRFIFNSVIVTVLATIAMVVTSALCAYALSKHPFPGSKLVFSLIMISLLFVPQVLQIPRYVVVESLGIMNTYWGHVLPLIAMPVGVFLMKQFIDQVPNEVLEAAKIDGASEFGMFFRIVMPIVTPAIATIAIISFQSAWGNTETSQLFMQDESMKTLPYYMMSLTANLANSVARQGAAAAGALIMFLPQFIMFLFFQRKVIATMAHSGIK</sequence>
<keyword evidence="4 7" id="KW-0812">Transmembrane</keyword>
<dbReference type="PANTHER" id="PTHR43744">
    <property type="entry name" value="ABC TRANSPORTER PERMEASE PROTEIN MG189-RELATED-RELATED"/>
    <property type="match status" value="1"/>
</dbReference>
<keyword evidence="6 7" id="KW-0472">Membrane</keyword>
<comment type="similarity">
    <text evidence="7">Belongs to the binding-protein-dependent transport system permease family.</text>
</comment>
<dbReference type="SUPFAM" id="SSF161098">
    <property type="entry name" value="MetI-like"/>
    <property type="match status" value="1"/>
</dbReference>
<evidence type="ECO:0000256" key="1">
    <source>
        <dbReference type="ARBA" id="ARBA00004651"/>
    </source>
</evidence>
<organism evidence="9 10">
    <name type="scientific">Neobacillus kokaensis</name>
    <dbReference type="NCBI Taxonomy" id="2759023"/>
    <lineage>
        <taxon>Bacteria</taxon>
        <taxon>Bacillati</taxon>
        <taxon>Bacillota</taxon>
        <taxon>Bacilli</taxon>
        <taxon>Bacillales</taxon>
        <taxon>Bacillaceae</taxon>
        <taxon>Neobacillus</taxon>
    </lineage>
</organism>
<keyword evidence="5 7" id="KW-1133">Transmembrane helix</keyword>
<dbReference type="EMBL" id="BNDS01000004">
    <property type="protein sequence ID" value="GHH97806.1"/>
    <property type="molecule type" value="Genomic_DNA"/>
</dbReference>
<comment type="caution">
    <text evidence="9">The sequence shown here is derived from an EMBL/GenBank/DDBJ whole genome shotgun (WGS) entry which is preliminary data.</text>
</comment>
<gene>
    <name evidence="9" type="ORF">AM1BK_13490</name>
</gene>